<sequence>MECLFFIESNELIGGTYPSMRNGFHVYMTMEVSYPRIEGDLVLFINGHF</sequence>
<protein>
    <submittedName>
        <fullName evidence="1">Uncharacterized protein</fullName>
    </submittedName>
</protein>
<name>A0ABU0D4S8_9BACI</name>
<organism evidence="1 2">
    <name type="scientific">Lederbergia wuyishanensis</name>
    <dbReference type="NCBI Taxonomy" id="1347903"/>
    <lineage>
        <taxon>Bacteria</taxon>
        <taxon>Bacillati</taxon>
        <taxon>Bacillota</taxon>
        <taxon>Bacilli</taxon>
        <taxon>Bacillales</taxon>
        <taxon>Bacillaceae</taxon>
        <taxon>Lederbergia</taxon>
    </lineage>
</organism>
<proteinExistence type="predicted"/>
<dbReference type="Proteomes" id="UP001232343">
    <property type="component" value="Unassembled WGS sequence"/>
</dbReference>
<comment type="caution">
    <text evidence="1">The sequence shown here is derived from an EMBL/GenBank/DDBJ whole genome shotgun (WGS) entry which is preliminary data.</text>
</comment>
<dbReference type="EMBL" id="JAUSUO010000004">
    <property type="protein sequence ID" value="MDQ0343376.1"/>
    <property type="molecule type" value="Genomic_DNA"/>
</dbReference>
<evidence type="ECO:0000313" key="1">
    <source>
        <dbReference type="EMBL" id="MDQ0343376.1"/>
    </source>
</evidence>
<accession>A0ABU0D4S8</accession>
<gene>
    <name evidence="1" type="ORF">J2S14_002190</name>
</gene>
<reference evidence="1 2" key="1">
    <citation type="submission" date="2023-07" db="EMBL/GenBank/DDBJ databases">
        <title>Genomic Encyclopedia of Type Strains, Phase IV (KMG-IV): sequencing the most valuable type-strain genomes for metagenomic binning, comparative biology and taxonomic classification.</title>
        <authorList>
            <person name="Goeker M."/>
        </authorList>
    </citation>
    <scope>NUCLEOTIDE SEQUENCE [LARGE SCALE GENOMIC DNA]</scope>
    <source>
        <strain evidence="1 2">DSM 27848</strain>
    </source>
</reference>
<keyword evidence="2" id="KW-1185">Reference proteome</keyword>
<evidence type="ECO:0000313" key="2">
    <source>
        <dbReference type="Proteomes" id="UP001232343"/>
    </source>
</evidence>